<evidence type="ECO:0000256" key="7">
    <source>
        <dbReference type="ARBA" id="ARBA00023065"/>
    </source>
</evidence>
<keyword evidence="3" id="KW-1134">Transmembrane beta strand</keyword>
<keyword evidence="5" id="KW-0812">Transmembrane</keyword>
<feature type="domain" description="TonB-dependent receptor plug" evidence="12">
    <location>
        <begin position="12"/>
        <end position="95"/>
    </location>
</feature>
<accession>A0A974P5J2</accession>
<feature type="compositionally biased region" description="Basic residues" evidence="11">
    <location>
        <begin position="116"/>
        <end position="125"/>
    </location>
</feature>
<evidence type="ECO:0000256" key="2">
    <source>
        <dbReference type="ARBA" id="ARBA00022448"/>
    </source>
</evidence>
<dbReference type="PANTHER" id="PTHR32552">
    <property type="entry name" value="FERRICHROME IRON RECEPTOR-RELATED"/>
    <property type="match status" value="1"/>
</dbReference>
<reference evidence="13" key="1">
    <citation type="submission" date="2021-01" db="EMBL/GenBank/DDBJ databases">
        <title>Genome sequence of Phenylobacterium sp. 20VBR1 isolated from a valley glaceir, Ny-Alesund, Svalbard.</title>
        <authorList>
            <person name="Thomas F.A."/>
            <person name="Krishnan K.P."/>
            <person name="Sinha R.K."/>
        </authorList>
    </citation>
    <scope>NUCLEOTIDE SEQUENCE</scope>
    <source>
        <strain evidence="13">20VBR1</strain>
    </source>
</reference>
<evidence type="ECO:0000256" key="8">
    <source>
        <dbReference type="ARBA" id="ARBA00023077"/>
    </source>
</evidence>
<name>A0A974P5J2_9CAUL</name>
<evidence type="ECO:0000256" key="1">
    <source>
        <dbReference type="ARBA" id="ARBA00004571"/>
    </source>
</evidence>
<proteinExistence type="predicted"/>
<keyword evidence="4" id="KW-0410">Iron transport</keyword>
<feature type="compositionally biased region" description="Basic and acidic residues" evidence="11">
    <location>
        <begin position="126"/>
        <end position="142"/>
    </location>
</feature>
<keyword evidence="7" id="KW-0406">Ion transport</keyword>
<keyword evidence="8" id="KW-0798">TonB box</keyword>
<dbReference type="GO" id="GO:0009279">
    <property type="term" value="C:cell outer membrane"/>
    <property type="evidence" value="ECO:0007669"/>
    <property type="project" value="UniProtKB-SubCell"/>
</dbReference>
<gene>
    <name evidence="13" type="ORF">JKL49_08180</name>
</gene>
<protein>
    <submittedName>
        <fullName evidence="13">TonB-dependent receptor plug domain-containing protein</fullName>
    </submittedName>
</protein>
<dbReference type="Pfam" id="PF07715">
    <property type="entry name" value="Plug"/>
    <property type="match status" value="1"/>
</dbReference>
<dbReference type="GO" id="GO:0006826">
    <property type="term" value="P:iron ion transport"/>
    <property type="evidence" value="ECO:0007669"/>
    <property type="project" value="UniProtKB-KW"/>
</dbReference>
<keyword evidence="10" id="KW-0998">Cell outer membrane</keyword>
<dbReference type="AlphaFoldDB" id="A0A974P5J2"/>
<evidence type="ECO:0000256" key="3">
    <source>
        <dbReference type="ARBA" id="ARBA00022452"/>
    </source>
</evidence>
<keyword evidence="2" id="KW-0813">Transport</keyword>
<feature type="region of interest" description="Disordered" evidence="11">
    <location>
        <begin position="91"/>
        <end position="149"/>
    </location>
</feature>
<keyword evidence="9" id="KW-0472">Membrane</keyword>
<sequence>MVVTAERRETNLQKTPISVSVVSAKAIEDRHIYSLTDLNDGAAPGLTVTPFASRPFNVILNIRGVGIMSDTNQPAGESGIGVYLDGVYLGRPQGRPEPLRPAGHRGPEGAAGHAFRSQHRRRGAEHHHQEADRQVRHGDAGRPRQLRQL</sequence>
<evidence type="ECO:0000313" key="13">
    <source>
        <dbReference type="EMBL" id="QQZ51113.1"/>
    </source>
</evidence>
<organism evidence="13">
    <name type="scientific">Phenylobacterium glaciei</name>
    <dbReference type="NCBI Taxonomy" id="2803784"/>
    <lineage>
        <taxon>Bacteria</taxon>
        <taxon>Pseudomonadati</taxon>
        <taxon>Pseudomonadota</taxon>
        <taxon>Alphaproteobacteria</taxon>
        <taxon>Caulobacterales</taxon>
        <taxon>Caulobacteraceae</taxon>
        <taxon>Phenylobacterium</taxon>
    </lineage>
</organism>
<dbReference type="InterPro" id="IPR012910">
    <property type="entry name" value="Plug_dom"/>
</dbReference>
<evidence type="ECO:0000256" key="6">
    <source>
        <dbReference type="ARBA" id="ARBA00023004"/>
    </source>
</evidence>
<evidence type="ECO:0000256" key="5">
    <source>
        <dbReference type="ARBA" id="ARBA00022692"/>
    </source>
</evidence>
<keyword evidence="13" id="KW-0675">Receptor</keyword>
<keyword evidence="6" id="KW-0408">Iron</keyword>
<dbReference type="Gene3D" id="2.40.170.20">
    <property type="entry name" value="TonB-dependent receptor, beta-barrel domain"/>
    <property type="match status" value="1"/>
</dbReference>
<evidence type="ECO:0000256" key="4">
    <source>
        <dbReference type="ARBA" id="ARBA00022496"/>
    </source>
</evidence>
<dbReference type="InterPro" id="IPR039426">
    <property type="entry name" value="TonB-dep_rcpt-like"/>
</dbReference>
<comment type="subcellular location">
    <subcellularLocation>
        <location evidence="1">Cell outer membrane</location>
        <topology evidence="1">Multi-pass membrane protein</topology>
    </subcellularLocation>
</comment>
<evidence type="ECO:0000256" key="11">
    <source>
        <dbReference type="SAM" id="MobiDB-lite"/>
    </source>
</evidence>
<dbReference type="EMBL" id="CP068570">
    <property type="protein sequence ID" value="QQZ51113.1"/>
    <property type="molecule type" value="Genomic_DNA"/>
</dbReference>
<evidence type="ECO:0000259" key="12">
    <source>
        <dbReference type="Pfam" id="PF07715"/>
    </source>
</evidence>
<dbReference type="SUPFAM" id="SSF56935">
    <property type="entry name" value="Porins"/>
    <property type="match status" value="1"/>
</dbReference>
<evidence type="ECO:0000256" key="9">
    <source>
        <dbReference type="ARBA" id="ARBA00023136"/>
    </source>
</evidence>
<evidence type="ECO:0000256" key="10">
    <source>
        <dbReference type="ARBA" id="ARBA00023237"/>
    </source>
</evidence>
<dbReference type="InterPro" id="IPR036942">
    <property type="entry name" value="Beta-barrel_TonB_sf"/>
</dbReference>
<dbReference type="PANTHER" id="PTHR32552:SF81">
    <property type="entry name" value="TONB-DEPENDENT OUTER MEMBRANE RECEPTOR"/>
    <property type="match status" value="1"/>
</dbReference>